<dbReference type="PIRSF" id="PIRSF000505">
    <property type="entry name" value="EPSPS"/>
    <property type="match status" value="1"/>
</dbReference>
<feature type="binding site" evidence="7">
    <location>
        <position position="155"/>
    </location>
    <ligand>
        <name>3-phosphoshikimate</name>
        <dbReference type="ChEBI" id="CHEBI:145989"/>
    </ligand>
</feature>
<feature type="binding site" evidence="7">
    <location>
        <position position="298"/>
    </location>
    <ligand>
        <name>3-phosphoshikimate</name>
        <dbReference type="ChEBI" id="CHEBI:145989"/>
    </ligand>
</feature>
<keyword evidence="3 7" id="KW-0028">Amino-acid biosynthesis</keyword>
<dbReference type="RefSeq" id="WP_202102561.1">
    <property type="nucleotide sequence ID" value="NZ_JAERTY010000004.1"/>
</dbReference>
<dbReference type="Proteomes" id="UP000625283">
    <property type="component" value="Unassembled WGS sequence"/>
</dbReference>
<evidence type="ECO:0000256" key="2">
    <source>
        <dbReference type="ARBA" id="ARBA00009948"/>
    </source>
</evidence>
<feature type="binding site" evidence="7">
    <location>
        <position position="25"/>
    </location>
    <ligand>
        <name>phosphoenolpyruvate</name>
        <dbReference type="ChEBI" id="CHEBI:58702"/>
    </ligand>
</feature>
<feature type="binding site" evidence="7">
    <location>
        <position position="182"/>
    </location>
    <ligand>
        <name>3-phosphoshikimate</name>
        <dbReference type="ChEBI" id="CHEBI:145989"/>
    </ligand>
</feature>
<protein>
    <recommendedName>
        <fullName evidence="7">3-phosphoshikimate 1-carboxyvinyltransferase</fullName>
        <ecNumber evidence="7">2.5.1.19</ecNumber>
    </recommendedName>
    <alternativeName>
        <fullName evidence="7">5-enolpyruvylshikimate-3-phosphate synthase</fullName>
        <shortName evidence="7">EPSP synthase</shortName>
        <shortName evidence="7">EPSPS</shortName>
    </alternativeName>
</protein>
<dbReference type="Pfam" id="PF00275">
    <property type="entry name" value="EPSP_synthase"/>
    <property type="match status" value="1"/>
</dbReference>
<name>A0ABS1R278_9SPHI</name>
<feature type="binding site" evidence="7">
    <location>
        <position position="373"/>
    </location>
    <ligand>
        <name>phosphoenolpyruvate</name>
        <dbReference type="ChEBI" id="CHEBI:58702"/>
    </ligand>
</feature>
<feature type="binding site" evidence="7">
    <location>
        <position position="25"/>
    </location>
    <ligand>
        <name>3-phosphoshikimate</name>
        <dbReference type="ChEBI" id="CHEBI:145989"/>
    </ligand>
</feature>
<feature type="binding site" evidence="7">
    <location>
        <position position="30"/>
    </location>
    <ligand>
        <name>3-phosphoshikimate</name>
        <dbReference type="ChEBI" id="CHEBI:145989"/>
    </ligand>
</feature>
<feature type="binding site" evidence="7">
    <location>
        <position position="156"/>
    </location>
    <ligand>
        <name>phosphoenolpyruvate</name>
        <dbReference type="ChEBI" id="CHEBI:58702"/>
    </ligand>
</feature>
<evidence type="ECO:0000256" key="3">
    <source>
        <dbReference type="ARBA" id="ARBA00022605"/>
    </source>
</evidence>
<keyword evidence="5 7" id="KW-0057">Aromatic amino acid biosynthesis</keyword>
<feature type="binding site" evidence="7">
    <location>
        <position position="79"/>
    </location>
    <ligand>
        <name>phosphoenolpyruvate</name>
        <dbReference type="ChEBI" id="CHEBI:58702"/>
    </ligand>
</feature>
<dbReference type="NCBIfam" id="TIGR01356">
    <property type="entry name" value="aroA"/>
    <property type="match status" value="1"/>
</dbReference>
<dbReference type="EC" id="2.5.1.19" evidence="7"/>
<dbReference type="InterPro" id="IPR006264">
    <property type="entry name" value="EPSP_synthase"/>
</dbReference>
<comment type="caution">
    <text evidence="7">Lacks conserved residue(s) required for the propagation of feature annotation.</text>
</comment>
<keyword evidence="7" id="KW-0963">Cytoplasm</keyword>
<evidence type="ECO:0000256" key="1">
    <source>
        <dbReference type="ARBA" id="ARBA00004811"/>
    </source>
</evidence>
<feature type="binding site" evidence="7">
    <location>
        <position position="398"/>
    </location>
    <ligand>
        <name>phosphoenolpyruvate</name>
        <dbReference type="ChEBI" id="CHEBI:58702"/>
    </ligand>
</feature>
<dbReference type="PANTHER" id="PTHR21090:SF5">
    <property type="entry name" value="PENTAFUNCTIONAL AROM POLYPEPTIDE"/>
    <property type="match status" value="1"/>
</dbReference>
<feature type="domain" description="Enolpyruvate transferase" evidence="8">
    <location>
        <begin position="11"/>
        <end position="407"/>
    </location>
</feature>
<dbReference type="CDD" id="cd01556">
    <property type="entry name" value="EPSP_synthase"/>
    <property type="match status" value="1"/>
</dbReference>
<comment type="subunit">
    <text evidence="7">Monomer.</text>
</comment>
<proteinExistence type="inferred from homology"/>
<evidence type="ECO:0000259" key="8">
    <source>
        <dbReference type="Pfam" id="PF00275"/>
    </source>
</evidence>
<evidence type="ECO:0000313" key="9">
    <source>
        <dbReference type="EMBL" id="MBL1408800.1"/>
    </source>
</evidence>
<gene>
    <name evidence="7 9" type="primary">aroA</name>
    <name evidence="9" type="ORF">JKG61_08575</name>
</gene>
<dbReference type="GO" id="GO:0003866">
    <property type="term" value="F:3-phosphoshikimate 1-carboxyvinyltransferase activity"/>
    <property type="evidence" value="ECO:0007669"/>
    <property type="project" value="UniProtKB-EC"/>
</dbReference>
<dbReference type="InterPro" id="IPR013792">
    <property type="entry name" value="RNA3'P_cycl/enolpyr_Trfase_a/b"/>
</dbReference>
<feature type="active site" description="Proton acceptor" evidence="7">
    <location>
        <position position="298"/>
    </location>
</feature>
<dbReference type="HAMAP" id="MF_00210">
    <property type="entry name" value="EPSP_synth"/>
    <property type="match status" value="1"/>
</dbReference>
<evidence type="ECO:0000256" key="5">
    <source>
        <dbReference type="ARBA" id="ARBA00023141"/>
    </source>
</evidence>
<dbReference type="InterPro" id="IPR001986">
    <property type="entry name" value="Enolpyruvate_Tfrase_dom"/>
</dbReference>
<comment type="function">
    <text evidence="7">Catalyzes the transfer of the enolpyruvyl moiety of phosphoenolpyruvate (PEP) to the 5-hydroxyl of shikimate-3-phosphate (S3P) to produce enolpyruvyl shikimate-3-phosphate and inorganic phosphate.</text>
</comment>
<comment type="caution">
    <text evidence="9">The sequence shown here is derived from an EMBL/GenBank/DDBJ whole genome shotgun (WGS) entry which is preliminary data.</text>
</comment>
<evidence type="ECO:0000313" key="10">
    <source>
        <dbReference type="Proteomes" id="UP000625283"/>
    </source>
</evidence>
<feature type="binding site" evidence="7">
    <location>
        <position position="26"/>
    </location>
    <ligand>
        <name>3-phosphoshikimate</name>
        <dbReference type="ChEBI" id="CHEBI:145989"/>
    </ligand>
</feature>
<feature type="binding site" evidence="7">
    <location>
        <position position="329"/>
    </location>
    <ligand>
        <name>phosphoenolpyruvate</name>
        <dbReference type="ChEBI" id="CHEBI:58702"/>
    </ligand>
</feature>
<feature type="binding site" evidence="7">
    <location>
        <position position="107"/>
    </location>
    <ligand>
        <name>phosphoenolpyruvate</name>
        <dbReference type="ChEBI" id="CHEBI:58702"/>
    </ligand>
</feature>
<comment type="subcellular location">
    <subcellularLocation>
        <location evidence="7">Cytoplasm</location>
    </subcellularLocation>
</comment>
<reference evidence="9 10" key="1">
    <citation type="submission" date="2021-01" db="EMBL/GenBank/DDBJ databases">
        <title>C459-1 draft genome sequence.</title>
        <authorList>
            <person name="Zhang X.-F."/>
        </authorList>
    </citation>
    <scope>NUCLEOTIDE SEQUENCE [LARGE SCALE GENOMIC DNA]</scope>
    <source>
        <strain evidence="10">C459-1</strain>
    </source>
</reference>
<comment type="catalytic activity">
    <reaction evidence="6">
        <text>3-phosphoshikimate + phosphoenolpyruvate = 5-O-(1-carboxyvinyl)-3-phosphoshikimate + phosphate</text>
        <dbReference type="Rhea" id="RHEA:21256"/>
        <dbReference type="ChEBI" id="CHEBI:43474"/>
        <dbReference type="ChEBI" id="CHEBI:57701"/>
        <dbReference type="ChEBI" id="CHEBI:58702"/>
        <dbReference type="ChEBI" id="CHEBI:145989"/>
        <dbReference type="EC" id="2.5.1.19"/>
    </reaction>
    <physiologicalReaction direction="left-to-right" evidence="6">
        <dbReference type="Rhea" id="RHEA:21257"/>
    </physiologicalReaction>
</comment>
<dbReference type="InterPro" id="IPR023193">
    <property type="entry name" value="EPSP_synthase_CS"/>
</dbReference>
<dbReference type="Gene3D" id="3.65.10.10">
    <property type="entry name" value="Enolpyruvate transferase domain"/>
    <property type="match status" value="2"/>
</dbReference>
<feature type="binding site" evidence="7">
    <location>
        <position position="154"/>
    </location>
    <ligand>
        <name>3-phosphoshikimate</name>
        <dbReference type="ChEBI" id="CHEBI:145989"/>
    </ligand>
</feature>
<comment type="pathway">
    <text evidence="1 7">Metabolic intermediate biosynthesis; chorismate biosynthesis; chorismate from D-erythrose 4-phosphate and phosphoenolpyruvate: step 6/7.</text>
</comment>
<sequence>MSLTSIKLAHPTKQISGTVQLTGSKSESNRALIIQAISSGKVKIQNLSHADDTVLLTNALNVALQIDDQVKTIDIGPAGTAMRFLTSYLNLLPGDFVLTGTQRMQQRPIGILVDALNSLGASIDYTQTSGYPPLRIRGPFQQSATSVNIKGDISSQYISSLLLIASALKDGLTLDIEGELTSRPYVTMTLDMLAEVGIQHSWQENSIHIAPQQARPSTLYIEPDWSAASYWYAMVALSEQGSIRLPGLKKNSLQGDIAIAEIMTHFGVKTTFEADAIYLKKTAIASDKKLFDFKSCPDLAQTVVVVASALKRDVSFTGLETLKIKETDRIAALQNEIAKYGAVLQEDGETYHLHSQHVQDPGSLTIETYEDHRMAMAFAPLALVFQQVQILEPHVVEKSYPTFWDDLRKQGFALT</sequence>
<organism evidence="9 10">
    <name type="scientific">Sphingobacterium faecale</name>
    <dbReference type="NCBI Taxonomy" id="2803775"/>
    <lineage>
        <taxon>Bacteria</taxon>
        <taxon>Pseudomonadati</taxon>
        <taxon>Bacteroidota</taxon>
        <taxon>Sphingobacteriia</taxon>
        <taxon>Sphingobacteriales</taxon>
        <taxon>Sphingobacteriaceae</taxon>
        <taxon>Sphingobacterium</taxon>
    </lineage>
</organism>
<keyword evidence="10" id="KW-1185">Reference proteome</keyword>
<accession>A0ABS1R278</accession>
<keyword evidence="4 7" id="KW-0808">Transferase</keyword>
<dbReference type="PROSITE" id="PS00885">
    <property type="entry name" value="EPSP_SYNTHASE_2"/>
    <property type="match status" value="1"/>
</dbReference>
<evidence type="ECO:0000256" key="7">
    <source>
        <dbReference type="HAMAP-Rule" id="MF_00210"/>
    </source>
</evidence>
<feature type="binding site" evidence="7">
    <location>
        <position position="156"/>
    </location>
    <ligand>
        <name>3-phosphoshikimate</name>
        <dbReference type="ChEBI" id="CHEBI:145989"/>
    </ligand>
</feature>
<evidence type="ECO:0000256" key="6">
    <source>
        <dbReference type="ARBA" id="ARBA00044633"/>
    </source>
</evidence>
<dbReference type="InterPro" id="IPR036968">
    <property type="entry name" value="Enolpyruvate_Tfrase_sf"/>
</dbReference>
<comment type="similarity">
    <text evidence="2 7">Belongs to the EPSP synthase family.</text>
</comment>
<dbReference type="EMBL" id="JAERTY010000004">
    <property type="protein sequence ID" value="MBL1408800.1"/>
    <property type="molecule type" value="Genomic_DNA"/>
</dbReference>
<dbReference type="SUPFAM" id="SSF55205">
    <property type="entry name" value="EPT/RTPC-like"/>
    <property type="match status" value="1"/>
</dbReference>
<dbReference type="PANTHER" id="PTHR21090">
    <property type="entry name" value="AROM/DEHYDROQUINATE SYNTHASE"/>
    <property type="match status" value="1"/>
</dbReference>
<evidence type="ECO:0000256" key="4">
    <source>
        <dbReference type="ARBA" id="ARBA00022679"/>
    </source>
</evidence>
<feature type="binding site" evidence="7">
    <location>
        <position position="325"/>
    </location>
    <ligand>
        <name>3-phosphoshikimate</name>
        <dbReference type="ChEBI" id="CHEBI:145989"/>
    </ligand>
</feature>